<sequence>MVFQKSHFSGSVINYRAPCTSSEGRLCDVFGDLSVWNEYFWRVGLQLRELSPGQLSLVGMRHVDVDRNILEQCEAATLLCHLLSHHHCIVSVQLNVDVFKGHHQIICDALCRSPSLRKLKLCRLYMTTNASQSFVAALPHLNQLQKLEFTHVLFDRTCLEGLSKFLASTRSLTTFTMTDQHIKGEDAVIVLQGLRQNVTISTLSLHASLLSTVSSRCDGIFAEYLRCNQTLSSLTVTSRPHFSFSDLGPIIEVLMCNNAFSELCLIGFSLDILNIKIITDMLSRNRSLRRFRMVNCTFYEYNHHINTWVPVFSSGSNLIPLWLAAFAENNTLEEFTIDLSWIKPEDCSSFFGTLACKTSLKKVNIPEFRQNDVAHICRAIQDTGVPERFFLGQHHVHRATAAALPECKALSCIGLYGCTADEVEPLHTTLHLLPMCSQLKSLCLEMTRQAFNDNVGSLITQYLTNTTTLRELRLNFFCGIQSSIDRSERMLLQALSNNKSIRRLSLSGLYISEGDAEMLVDKLQSSRTLCHLSIYPYNLQATIWLIEKLSPNISSNYMLLGMRTSWYELLCGGWYPIKDAARRNNSLVTRAAHFVMGTRHKYCAEAAELMQFSPGFEEKVQELASVDEIQAVSRIEGSLKSFTEMDDFMCLAGVVKCSVTCHRRDDGQKQLVDLNRDCWLYIRQFLKISDILDAK</sequence>
<evidence type="ECO:0008006" key="4">
    <source>
        <dbReference type="Google" id="ProtNLM"/>
    </source>
</evidence>
<keyword evidence="3" id="KW-1185">Reference proteome</keyword>
<evidence type="ECO:0000313" key="2">
    <source>
        <dbReference type="EMBL" id="KAH7943018.1"/>
    </source>
</evidence>
<dbReference type="Gene3D" id="3.80.10.10">
    <property type="entry name" value="Ribonuclease Inhibitor"/>
    <property type="match status" value="2"/>
</dbReference>
<evidence type="ECO:0000256" key="1">
    <source>
        <dbReference type="ARBA" id="ARBA00022737"/>
    </source>
</evidence>
<gene>
    <name evidence="2" type="ORF">HPB52_004001</name>
</gene>
<dbReference type="PANTHER" id="PTHR24111:SF0">
    <property type="entry name" value="LEUCINE-RICH REPEAT-CONTAINING PROTEIN"/>
    <property type="match status" value="1"/>
</dbReference>
<dbReference type="AlphaFoldDB" id="A0A9D4PIA1"/>
<organism evidence="2 3">
    <name type="scientific">Rhipicephalus sanguineus</name>
    <name type="common">Brown dog tick</name>
    <name type="synonym">Ixodes sanguineus</name>
    <dbReference type="NCBI Taxonomy" id="34632"/>
    <lineage>
        <taxon>Eukaryota</taxon>
        <taxon>Metazoa</taxon>
        <taxon>Ecdysozoa</taxon>
        <taxon>Arthropoda</taxon>
        <taxon>Chelicerata</taxon>
        <taxon>Arachnida</taxon>
        <taxon>Acari</taxon>
        <taxon>Parasitiformes</taxon>
        <taxon>Ixodida</taxon>
        <taxon>Ixodoidea</taxon>
        <taxon>Ixodidae</taxon>
        <taxon>Rhipicephalinae</taxon>
        <taxon>Rhipicephalus</taxon>
        <taxon>Rhipicephalus</taxon>
    </lineage>
</organism>
<comment type="caution">
    <text evidence="2">The sequence shown here is derived from an EMBL/GenBank/DDBJ whole genome shotgun (WGS) entry which is preliminary data.</text>
</comment>
<protein>
    <recommendedName>
        <fullName evidence="4">Nlr family card domain protein</fullName>
    </recommendedName>
</protein>
<dbReference type="InterPro" id="IPR032675">
    <property type="entry name" value="LRR_dom_sf"/>
</dbReference>
<dbReference type="VEuPathDB" id="VectorBase:RSAN_054016"/>
<proteinExistence type="predicted"/>
<dbReference type="PANTHER" id="PTHR24111">
    <property type="entry name" value="LEUCINE-RICH REPEAT-CONTAINING PROTEIN 34"/>
    <property type="match status" value="1"/>
</dbReference>
<accession>A0A9D4PIA1</accession>
<keyword evidence="1" id="KW-0677">Repeat</keyword>
<dbReference type="Proteomes" id="UP000821837">
    <property type="component" value="Unassembled WGS sequence"/>
</dbReference>
<dbReference type="SUPFAM" id="SSF52047">
    <property type="entry name" value="RNI-like"/>
    <property type="match status" value="2"/>
</dbReference>
<reference evidence="2" key="1">
    <citation type="journal article" date="2020" name="Cell">
        <title>Large-Scale Comparative Analyses of Tick Genomes Elucidate Their Genetic Diversity and Vector Capacities.</title>
        <authorList>
            <consortium name="Tick Genome and Microbiome Consortium (TIGMIC)"/>
            <person name="Jia N."/>
            <person name="Wang J."/>
            <person name="Shi W."/>
            <person name="Du L."/>
            <person name="Sun Y."/>
            <person name="Zhan W."/>
            <person name="Jiang J.F."/>
            <person name="Wang Q."/>
            <person name="Zhang B."/>
            <person name="Ji P."/>
            <person name="Bell-Sakyi L."/>
            <person name="Cui X.M."/>
            <person name="Yuan T.T."/>
            <person name="Jiang B.G."/>
            <person name="Yang W.F."/>
            <person name="Lam T.T."/>
            <person name="Chang Q.C."/>
            <person name="Ding S.J."/>
            <person name="Wang X.J."/>
            <person name="Zhu J.G."/>
            <person name="Ruan X.D."/>
            <person name="Zhao L."/>
            <person name="Wei J.T."/>
            <person name="Ye R.Z."/>
            <person name="Que T.C."/>
            <person name="Du C.H."/>
            <person name="Zhou Y.H."/>
            <person name="Cheng J.X."/>
            <person name="Dai P.F."/>
            <person name="Guo W.B."/>
            <person name="Han X.H."/>
            <person name="Huang E.J."/>
            <person name="Li L.F."/>
            <person name="Wei W."/>
            <person name="Gao Y.C."/>
            <person name="Liu J.Z."/>
            <person name="Shao H.Z."/>
            <person name="Wang X."/>
            <person name="Wang C.C."/>
            <person name="Yang T.C."/>
            <person name="Huo Q.B."/>
            <person name="Li W."/>
            <person name="Chen H.Y."/>
            <person name="Chen S.E."/>
            <person name="Zhou L.G."/>
            <person name="Ni X.B."/>
            <person name="Tian J.H."/>
            <person name="Sheng Y."/>
            <person name="Liu T."/>
            <person name="Pan Y.S."/>
            <person name="Xia L.Y."/>
            <person name="Li J."/>
            <person name="Zhao F."/>
            <person name="Cao W.C."/>
        </authorList>
    </citation>
    <scope>NUCLEOTIDE SEQUENCE</scope>
    <source>
        <strain evidence="2">Rsan-2018</strain>
    </source>
</reference>
<dbReference type="InterPro" id="IPR052201">
    <property type="entry name" value="LRR-containing_regulator"/>
</dbReference>
<name>A0A9D4PIA1_RHISA</name>
<dbReference type="EMBL" id="JABSTV010001253">
    <property type="protein sequence ID" value="KAH7943018.1"/>
    <property type="molecule type" value="Genomic_DNA"/>
</dbReference>
<evidence type="ECO:0000313" key="3">
    <source>
        <dbReference type="Proteomes" id="UP000821837"/>
    </source>
</evidence>
<reference evidence="2" key="2">
    <citation type="submission" date="2021-09" db="EMBL/GenBank/DDBJ databases">
        <authorList>
            <person name="Jia N."/>
            <person name="Wang J."/>
            <person name="Shi W."/>
            <person name="Du L."/>
            <person name="Sun Y."/>
            <person name="Zhan W."/>
            <person name="Jiang J."/>
            <person name="Wang Q."/>
            <person name="Zhang B."/>
            <person name="Ji P."/>
            <person name="Sakyi L.B."/>
            <person name="Cui X."/>
            <person name="Yuan T."/>
            <person name="Jiang B."/>
            <person name="Yang W."/>
            <person name="Lam T.T.-Y."/>
            <person name="Chang Q."/>
            <person name="Ding S."/>
            <person name="Wang X."/>
            <person name="Zhu J."/>
            <person name="Ruan X."/>
            <person name="Zhao L."/>
            <person name="Wei J."/>
            <person name="Que T."/>
            <person name="Du C."/>
            <person name="Cheng J."/>
            <person name="Dai P."/>
            <person name="Han X."/>
            <person name="Huang E."/>
            <person name="Gao Y."/>
            <person name="Liu J."/>
            <person name="Shao H."/>
            <person name="Ye R."/>
            <person name="Li L."/>
            <person name="Wei W."/>
            <person name="Wang X."/>
            <person name="Wang C."/>
            <person name="Huo Q."/>
            <person name="Li W."/>
            <person name="Guo W."/>
            <person name="Chen H."/>
            <person name="Chen S."/>
            <person name="Zhou L."/>
            <person name="Zhou L."/>
            <person name="Ni X."/>
            <person name="Tian J."/>
            <person name="Zhou Y."/>
            <person name="Sheng Y."/>
            <person name="Liu T."/>
            <person name="Pan Y."/>
            <person name="Xia L."/>
            <person name="Li J."/>
            <person name="Zhao F."/>
            <person name="Cao W."/>
        </authorList>
    </citation>
    <scope>NUCLEOTIDE SEQUENCE</scope>
    <source>
        <strain evidence="2">Rsan-2018</strain>
        <tissue evidence="2">Larvae</tissue>
    </source>
</reference>